<reference evidence="2" key="1">
    <citation type="submission" date="2018-08" db="EMBL/GenBank/DDBJ databases">
        <title>Thalassotalea euphylliae genome.</title>
        <authorList>
            <person name="Summers S."/>
            <person name="Rice S.A."/>
            <person name="Freckelton M.L."/>
            <person name="Nedved B.T."/>
            <person name="Hadfield M.G."/>
        </authorList>
    </citation>
    <scope>NUCLEOTIDE SEQUENCE [LARGE SCALE GENOMIC DNA]</scope>
    <source>
        <strain evidence="2">H3</strain>
    </source>
</reference>
<organism evidence="1 2">
    <name type="scientific">Thalassotalea euphylliae</name>
    <dbReference type="NCBI Taxonomy" id="1655234"/>
    <lineage>
        <taxon>Bacteria</taxon>
        <taxon>Pseudomonadati</taxon>
        <taxon>Pseudomonadota</taxon>
        <taxon>Gammaproteobacteria</taxon>
        <taxon>Alteromonadales</taxon>
        <taxon>Colwelliaceae</taxon>
        <taxon>Thalassotalea</taxon>
    </lineage>
</organism>
<accession>A0A3E0U1J9</accession>
<dbReference type="RefSeq" id="WP_116014931.1">
    <property type="nucleotide sequence ID" value="NZ_QUOT01000001.1"/>
</dbReference>
<proteinExistence type="predicted"/>
<gene>
    <name evidence="1" type="ORF">DXX94_07575</name>
</gene>
<keyword evidence="2" id="KW-1185">Reference proteome</keyword>
<dbReference type="InterPro" id="IPR054222">
    <property type="entry name" value="DUF6942"/>
</dbReference>
<evidence type="ECO:0000313" key="2">
    <source>
        <dbReference type="Proteomes" id="UP000256899"/>
    </source>
</evidence>
<protein>
    <submittedName>
        <fullName evidence="1">Uncharacterized protein</fullName>
    </submittedName>
</protein>
<comment type="caution">
    <text evidence="1">The sequence shown here is derived from an EMBL/GenBank/DDBJ whole genome shotgun (WGS) entry which is preliminary data.</text>
</comment>
<sequence>MHYVGLGSLDAPIYFYIENTPPLPFYQNLDEMYDMQGEDIYQIGQQTGNHWRKVFNVFAKLEFERNPGDFKTWQQLRDTNLLHSDSQQCLLFNGSESYQPTSANHMERIHIVIGKTYADKLGVAACCQWLNEFFAINTNTRTIVCPYFDYRQLSNVKISQLVRLIQQL</sequence>
<dbReference type="Pfam" id="PF22098">
    <property type="entry name" value="DUF6942"/>
    <property type="match status" value="1"/>
</dbReference>
<dbReference type="AlphaFoldDB" id="A0A3E0U1J9"/>
<name>A0A3E0U1J9_9GAMM</name>
<dbReference type="Proteomes" id="UP000256899">
    <property type="component" value="Unassembled WGS sequence"/>
</dbReference>
<dbReference type="EMBL" id="QUOT01000001">
    <property type="protein sequence ID" value="REL30580.1"/>
    <property type="molecule type" value="Genomic_DNA"/>
</dbReference>
<evidence type="ECO:0000313" key="1">
    <source>
        <dbReference type="EMBL" id="REL30580.1"/>
    </source>
</evidence>